<accession>A1U0S4</accession>
<dbReference type="Pfam" id="PF22022">
    <property type="entry name" value="Phage_int_M"/>
    <property type="match status" value="1"/>
</dbReference>
<gene>
    <name evidence="4" type="ordered locus">Maqu_1509</name>
</gene>
<reference evidence="5" key="1">
    <citation type="journal article" date="2011" name="Appl. Environ. Microbiol.">
        <title>Genomic potential of Marinobacter aquaeolei, a biogeochemical 'opportunitroph'.</title>
        <authorList>
            <person name="Singer E."/>
            <person name="Webb E.A."/>
            <person name="Nelson W.C."/>
            <person name="Heidelberg J.F."/>
            <person name="Ivanova N."/>
            <person name="Pati A."/>
            <person name="Edwards K.J."/>
        </authorList>
    </citation>
    <scope>NUCLEOTIDE SEQUENCE [LARGE SCALE GENOMIC DNA]</scope>
    <source>
        <strain evidence="5">ATCC 700491 / DSM 11845 / VT8</strain>
    </source>
</reference>
<evidence type="ECO:0000256" key="1">
    <source>
        <dbReference type="ARBA" id="ARBA00023125"/>
    </source>
</evidence>
<feature type="domain" description="Phage integrase central" evidence="3">
    <location>
        <begin position="27"/>
        <end position="86"/>
    </location>
</feature>
<feature type="region of interest" description="Disordered" evidence="2">
    <location>
        <begin position="1"/>
        <end position="33"/>
    </location>
</feature>
<protein>
    <recommendedName>
        <fullName evidence="3">Phage integrase central domain-containing protein</fullName>
    </recommendedName>
</protein>
<dbReference type="InterPro" id="IPR053876">
    <property type="entry name" value="Phage_int_M"/>
</dbReference>
<dbReference type="AlphaFoldDB" id="A1U0S4"/>
<sequence length="97" mass="10714">MLYAEKTRQASPQNSSVNETGAQNGITSTWQHPITGIEPPLVLRKIQAQGKYETAHRIKQRISQVSRFAISDGSAERDPAADLRGHLKSMPAKSEFP</sequence>
<dbReference type="Gene3D" id="1.10.150.130">
    <property type="match status" value="1"/>
</dbReference>
<dbReference type="EMBL" id="CP000514">
    <property type="protein sequence ID" value="ABM18593.1"/>
    <property type="molecule type" value="Genomic_DNA"/>
</dbReference>
<dbReference type="HOGENOM" id="CLU_2343398_0_0_6"/>
<evidence type="ECO:0000259" key="3">
    <source>
        <dbReference type="Pfam" id="PF22022"/>
    </source>
</evidence>
<evidence type="ECO:0000313" key="4">
    <source>
        <dbReference type="EMBL" id="ABM18593.1"/>
    </source>
</evidence>
<proteinExistence type="predicted"/>
<name>A1U0S4_MARN8</name>
<evidence type="ECO:0000313" key="5">
    <source>
        <dbReference type="Proteomes" id="UP000000998"/>
    </source>
</evidence>
<feature type="compositionally biased region" description="Basic and acidic residues" evidence="2">
    <location>
        <begin position="74"/>
        <end position="85"/>
    </location>
</feature>
<dbReference type="KEGG" id="maq:Maqu_1509"/>
<feature type="compositionally biased region" description="Polar residues" evidence="2">
    <location>
        <begin position="9"/>
        <end position="32"/>
    </location>
</feature>
<dbReference type="Proteomes" id="UP000000998">
    <property type="component" value="Chromosome"/>
</dbReference>
<dbReference type="GO" id="GO:0003677">
    <property type="term" value="F:DNA binding"/>
    <property type="evidence" value="ECO:0007669"/>
    <property type="project" value="UniProtKB-KW"/>
</dbReference>
<keyword evidence="1" id="KW-0238">DNA-binding</keyword>
<dbReference type="InterPro" id="IPR010998">
    <property type="entry name" value="Integrase_recombinase_N"/>
</dbReference>
<organism evidence="4 5">
    <name type="scientific">Marinobacter nauticus (strain ATCC 700491 / DSM 11845 / VT8)</name>
    <name type="common">Marinobacter aquaeolei</name>
    <dbReference type="NCBI Taxonomy" id="351348"/>
    <lineage>
        <taxon>Bacteria</taxon>
        <taxon>Pseudomonadati</taxon>
        <taxon>Pseudomonadota</taxon>
        <taxon>Gammaproteobacteria</taxon>
        <taxon>Pseudomonadales</taxon>
        <taxon>Marinobacteraceae</taxon>
        <taxon>Marinobacter</taxon>
    </lineage>
</organism>
<dbReference type="STRING" id="351348.Maqu_1509"/>
<evidence type="ECO:0000256" key="2">
    <source>
        <dbReference type="SAM" id="MobiDB-lite"/>
    </source>
</evidence>
<feature type="region of interest" description="Disordered" evidence="2">
    <location>
        <begin position="69"/>
        <end position="97"/>
    </location>
</feature>
<dbReference type="eggNOG" id="COG0582">
    <property type="taxonomic scope" value="Bacteria"/>
</dbReference>